<evidence type="ECO:0000256" key="1">
    <source>
        <dbReference type="ARBA" id="ARBA00001966"/>
    </source>
</evidence>
<evidence type="ECO:0000256" key="4">
    <source>
        <dbReference type="ARBA" id="ARBA00022485"/>
    </source>
</evidence>
<reference evidence="12" key="1">
    <citation type="submission" date="2016-01" db="EMBL/GenBank/DDBJ databases">
        <authorList>
            <person name="Mitreva M."/>
            <person name="Pepin K.H."/>
            <person name="Mihindukulasuriya K.A."/>
            <person name="Fulton R."/>
            <person name="Fronick C."/>
            <person name="O'Laughlin M."/>
            <person name="Miner T."/>
            <person name="Herter B."/>
            <person name="Rosa B.A."/>
            <person name="Cordes M."/>
            <person name="Tomlinson C."/>
            <person name="Wollam A."/>
            <person name="Palsikar V.B."/>
            <person name="Mardis E.R."/>
            <person name="Wilson R.K."/>
        </authorList>
    </citation>
    <scope>NUCLEOTIDE SEQUENCE [LARGE SCALE GENOMIC DNA]</scope>
    <source>
        <strain evidence="12">DNF00729</strain>
    </source>
</reference>
<gene>
    <name evidence="11" type="ORF">HMPREF1863_00891</name>
</gene>
<proteinExistence type="predicted"/>
<evidence type="ECO:0000256" key="10">
    <source>
        <dbReference type="NCBIfam" id="TIGR00550"/>
    </source>
</evidence>
<dbReference type="UniPathway" id="UPA00253">
    <property type="reaction ID" value="UER00327"/>
</dbReference>
<dbReference type="NCBIfam" id="NF006878">
    <property type="entry name" value="PRK09375.1-2"/>
    <property type="match status" value="1"/>
</dbReference>
<evidence type="ECO:0000256" key="6">
    <source>
        <dbReference type="ARBA" id="ARBA00022679"/>
    </source>
</evidence>
<dbReference type="STRING" id="755172.HMPREF1863_00891"/>
<keyword evidence="8" id="KW-0408">Iron</keyword>
<dbReference type="GO" id="GO:0046872">
    <property type="term" value="F:metal ion binding"/>
    <property type="evidence" value="ECO:0007669"/>
    <property type="project" value="UniProtKB-KW"/>
</dbReference>
<evidence type="ECO:0000256" key="3">
    <source>
        <dbReference type="ARBA" id="ARBA00012669"/>
    </source>
</evidence>
<protein>
    <recommendedName>
        <fullName evidence="3 10">Quinolinate synthase</fullName>
        <ecNumber evidence="3 10">2.5.1.72</ecNumber>
    </recommendedName>
</protein>
<dbReference type="GO" id="GO:0005829">
    <property type="term" value="C:cytosol"/>
    <property type="evidence" value="ECO:0007669"/>
    <property type="project" value="TreeGrafter"/>
</dbReference>
<keyword evidence="7" id="KW-0479">Metal-binding</keyword>
<evidence type="ECO:0000256" key="5">
    <source>
        <dbReference type="ARBA" id="ARBA00022642"/>
    </source>
</evidence>
<dbReference type="GO" id="GO:0034628">
    <property type="term" value="P:'de novo' NAD+ biosynthetic process from L-aspartate"/>
    <property type="evidence" value="ECO:0007669"/>
    <property type="project" value="TreeGrafter"/>
</dbReference>
<comment type="cofactor">
    <cofactor evidence="1">
        <name>[4Fe-4S] cluster</name>
        <dbReference type="ChEBI" id="CHEBI:49883"/>
    </cofactor>
</comment>
<evidence type="ECO:0000313" key="11">
    <source>
        <dbReference type="EMBL" id="KXB66839.1"/>
    </source>
</evidence>
<evidence type="ECO:0000256" key="8">
    <source>
        <dbReference type="ARBA" id="ARBA00023004"/>
    </source>
</evidence>
<sequence length="298" mass="33112">MEINTIERLKKEKNAVILAHYYVDGDVQAAADVVGDSFTLAKLATNLDAEHIIMAGVEFMGETVKILNPDKHVYLPDLDADCPMAHMVQVEKIEEMRKQYPDLAVVCYVNSTADIKAHSDYCCTSSNAAKIVSAIDSDTIFFIPDGNLGRNIQGQFPDKTFINNDGCCPVHDQMTPEKIVNLKNAYPDAAVFAHPECKPEVLEHVDYKGSTKGILKAVGDLDRDVNIIITEQGLLYELEKNYPNKKFIFPDMICEGMKKVTNEKIAAILEKGINEIHVDPALAERAKLPLDRMLAICN</sequence>
<comment type="caution">
    <text evidence="11">The sequence shown here is derived from an EMBL/GenBank/DDBJ whole genome shotgun (WGS) entry which is preliminary data.</text>
</comment>
<dbReference type="PANTHER" id="PTHR30573:SF0">
    <property type="entry name" value="QUINOLINATE SYNTHASE, CHLOROPLASTIC"/>
    <property type="match status" value="1"/>
</dbReference>
<keyword evidence="5" id="KW-0662">Pyridine nucleotide biosynthesis</keyword>
<dbReference type="EMBL" id="LSDG01000024">
    <property type="protein sequence ID" value="KXB66839.1"/>
    <property type="molecule type" value="Genomic_DNA"/>
</dbReference>
<dbReference type="Proteomes" id="UP000070442">
    <property type="component" value="Unassembled WGS sequence"/>
</dbReference>
<dbReference type="GO" id="GO:0051539">
    <property type="term" value="F:4 iron, 4 sulfur cluster binding"/>
    <property type="evidence" value="ECO:0007669"/>
    <property type="project" value="UniProtKB-KW"/>
</dbReference>
<evidence type="ECO:0000256" key="2">
    <source>
        <dbReference type="ARBA" id="ARBA00005065"/>
    </source>
</evidence>
<dbReference type="InterPro" id="IPR003473">
    <property type="entry name" value="NadA"/>
</dbReference>
<keyword evidence="4" id="KW-0004">4Fe-4S</keyword>
<comment type="pathway">
    <text evidence="2">Cofactor biosynthesis; NAD(+) biosynthesis; quinolinate from iminoaspartate: step 1/1.</text>
</comment>
<dbReference type="AlphaFoldDB" id="A0A134AGL4"/>
<dbReference type="GO" id="GO:0008987">
    <property type="term" value="F:quinolinate synthetase A activity"/>
    <property type="evidence" value="ECO:0007669"/>
    <property type="project" value="UniProtKB-UniRule"/>
</dbReference>
<dbReference type="SUPFAM" id="SSF142754">
    <property type="entry name" value="NadA-like"/>
    <property type="match status" value="1"/>
</dbReference>
<dbReference type="InterPro" id="IPR036094">
    <property type="entry name" value="NadA_sf"/>
</dbReference>
<accession>A0A134AGL4</accession>
<evidence type="ECO:0000313" key="12">
    <source>
        <dbReference type="Proteomes" id="UP000070442"/>
    </source>
</evidence>
<dbReference type="EC" id="2.5.1.72" evidence="3 10"/>
<keyword evidence="12" id="KW-1185">Reference proteome</keyword>
<dbReference type="PATRIC" id="fig|755172.3.peg.850"/>
<evidence type="ECO:0000256" key="9">
    <source>
        <dbReference type="ARBA" id="ARBA00023014"/>
    </source>
</evidence>
<dbReference type="Pfam" id="PF02445">
    <property type="entry name" value="NadA"/>
    <property type="match status" value="1"/>
</dbReference>
<name>A0A134AGL4_9FIRM</name>
<dbReference type="Gene3D" id="3.40.50.10800">
    <property type="entry name" value="NadA-like"/>
    <property type="match status" value="3"/>
</dbReference>
<dbReference type="NCBIfam" id="TIGR00550">
    <property type="entry name" value="nadA"/>
    <property type="match status" value="1"/>
</dbReference>
<keyword evidence="6" id="KW-0808">Transferase</keyword>
<keyword evidence="9" id="KW-0411">Iron-sulfur</keyword>
<dbReference type="OrthoDB" id="9801204at2"/>
<dbReference type="PANTHER" id="PTHR30573">
    <property type="entry name" value="QUINOLINATE SYNTHETASE A"/>
    <property type="match status" value="1"/>
</dbReference>
<organism evidence="11 12">
    <name type="scientific">Aedoeadaptatus coxii</name>
    <dbReference type="NCBI Taxonomy" id="755172"/>
    <lineage>
        <taxon>Bacteria</taxon>
        <taxon>Bacillati</taxon>
        <taxon>Bacillota</taxon>
        <taxon>Tissierellia</taxon>
        <taxon>Tissierellales</taxon>
        <taxon>Peptoniphilaceae</taxon>
        <taxon>Aedoeadaptatus</taxon>
    </lineage>
</organism>
<dbReference type="RefSeq" id="WP_068367646.1">
    <property type="nucleotide sequence ID" value="NZ_CAMQER010000010.1"/>
</dbReference>
<evidence type="ECO:0000256" key="7">
    <source>
        <dbReference type="ARBA" id="ARBA00022723"/>
    </source>
</evidence>